<gene>
    <name evidence="7 11" type="primary">panB</name>
    <name evidence="11" type="ORF">BARAN1_0114</name>
</gene>
<dbReference type="InterPro" id="IPR015813">
    <property type="entry name" value="Pyrv/PenolPyrv_kinase-like_dom"/>
</dbReference>
<dbReference type="NCBIfam" id="TIGR00222">
    <property type="entry name" value="panB"/>
    <property type="match status" value="1"/>
</dbReference>
<evidence type="ECO:0000313" key="11">
    <source>
        <dbReference type="EMBL" id="SQD92139.1"/>
    </source>
</evidence>
<dbReference type="GO" id="GO:0008168">
    <property type="term" value="F:methyltransferase activity"/>
    <property type="evidence" value="ECO:0007669"/>
    <property type="project" value="UniProtKB-KW"/>
</dbReference>
<dbReference type="GO" id="GO:0005737">
    <property type="term" value="C:cytoplasm"/>
    <property type="evidence" value="ECO:0007669"/>
    <property type="project" value="UniProtKB-SubCell"/>
</dbReference>
<keyword evidence="4 7" id="KW-0566">Pantothenate biosynthesis</keyword>
<evidence type="ECO:0000256" key="10">
    <source>
        <dbReference type="PIRSR" id="PIRSR000388-3"/>
    </source>
</evidence>
<sequence length="285" mass="30257">MDETRTKVTIPELRAMVERGEKITFLTAYDYPTALLEDRAGMDMILVGDSGAMCLLGHRTTLPATMEFMVTITAAVSRAAARAFVVGDMPYMSYQPSNEVAIVNAGRFISEGGADAVKLEGGARMAERVEAIVKAGIPVMGHIGLTPQAASAIGGLKSQGRSAATAKALIEDAKCLEEAGAFSILLEAIPAKVAEVITGRAKVPILSIGSGPACHGQLLIVHDILGLFEAFTPKFVKKYADVSAVMLAAFQAYIKDVKGGAFPGREHTYTIPKEEWEALSRLLEA</sequence>
<dbReference type="GO" id="GO:0015940">
    <property type="term" value="P:pantothenate biosynthetic process"/>
    <property type="evidence" value="ECO:0007669"/>
    <property type="project" value="UniProtKB-UniRule"/>
</dbReference>
<accession>A0A2X3KYX1</accession>
<dbReference type="KEGG" id="bana:BARAN1_0114"/>
<evidence type="ECO:0000256" key="3">
    <source>
        <dbReference type="ARBA" id="ARBA00011424"/>
    </source>
</evidence>
<dbReference type="UniPathway" id="UPA00028">
    <property type="reaction ID" value="UER00003"/>
</dbReference>
<feature type="binding site" evidence="7 9">
    <location>
        <begin position="49"/>
        <end position="50"/>
    </location>
    <ligand>
        <name>3-methyl-2-oxobutanoate</name>
        <dbReference type="ChEBI" id="CHEBI:11851"/>
    </ligand>
</feature>
<dbReference type="EMBL" id="LS483254">
    <property type="protein sequence ID" value="SQD92139.1"/>
    <property type="molecule type" value="Genomic_DNA"/>
</dbReference>
<feature type="binding site" evidence="7 9">
    <location>
        <position position="88"/>
    </location>
    <ligand>
        <name>3-methyl-2-oxobutanoate</name>
        <dbReference type="ChEBI" id="CHEBI:11851"/>
    </ligand>
</feature>
<comment type="similarity">
    <text evidence="2 7">Belongs to the PanB family.</text>
</comment>
<feature type="binding site" evidence="7 10">
    <location>
        <position position="120"/>
    </location>
    <ligand>
        <name>Mg(2+)</name>
        <dbReference type="ChEBI" id="CHEBI:18420"/>
    </ligand>
</feature>
<dbReference type="PANTHER" id="PTHR20881:SF0">
    <property type="entry name" value="3-METHYL-2-OXOBUTANOATE HYDROXYMETHYLTRANSFERASE"/>
    <property type="match status" value="1"/>
</dbReference>
<evidence type="ECO:0000256" key="6">
    <source>
        <dbReference type="ARBA" id="ARBA00056497"/>
    </source>
</evidence>
<dbReference type="EC" id="2.1.2.11" evidence="7"/>
<keyword evidence="7 10" id="KW-0460">Magnesium</keyword>
<evidence type="ECO:0000256" key="9">
    <source>
        <dbReference type="PIRSR" id="PIRSR000388-2"/>
    </source>
</evidence>
<dbReference type="GO" id="GO:0000287">
    <property type="term" value="F:magnesium ion binding"/>
    <property type="evidence" value="ECO:0007669"/>
    <property type="project" value="TreeGrafter"/>
</dbReference>
<proteinExistence type="inferred from homology"/>
<dbReference type="GO" id="GO:0003864">
    <property type="term" value="F:3-methyl-2-oxobutanoate hydroxymethyltransferase activity"/>
    <property type="evidence" value="ECO:0007669"/>
    <property type="project" value="UniProtKB-UniRule"/>
</dbReference>
<comment type="pathway">
    <text evidence="1 7">Cofactor biosynthesis; (R)-pantothenate biosynthesis; (R)-pantoate from 3-methyl-2-oxobutanoate: step 1/2.</text>
</comment>
<dbReference type="Proteomes" id="UP000249818">
    <property type="component" value="Chromosome BARAN1"/>
</dbReference>
<evidence type="ECO:0000256" key="5">
    <source>
        <dbReference type="ARBA" id="ARBA00022679"/>
    </source>
</evidence>
<protein>
    <recommendedName>
        <fullName evidence="7">3-methyl-2-oxobutanoate hydroxymethyltransferase</fullName>
        <ecNumber evidence="7">2.1.2.11</ecNumber>
    </recommendedName>
    <alternativeName>
        <fullName evidence="7">Ketopantoate hydroxymethyltransferase</fullName>
        <shortName evidence="7">KPHMT</shortName>
    </alternativeName>
</protein>
<comment type="catalytic activity">
    <reaction evidence="7">
        <text>(6R)-5,10-methylene-5,6,7,8-tetrahydrofolate + 3-methyl-2-oxobutanoate + H2O = 2-dehydropantoate + (6S)-5,6,7,8-tetrahydrofolate</text>
        <dbReference type="Rhea" id="RHEA:11824"/>
        <dbReference type="ChEBI" id="CHEBI:11561"/>
        <dbReference type="ChEBI" id="CHEBI:11851"/>
        <dbReference type="ChEBI" id="CHEBI:15377"/>
        <dbReference type="ChEBI" id="CHEBI:15636"/>
        <dbReference type="ChEBI" id="CHEBI:57453"/>
        <dbReference type="EC" id="2.1.2.11"/>
    </reaction>
</comment>
<dbReference type="AlphaFoldDB" id="A0A2X3KYX1"/>
<comment type="subcellular location">
    <subcellularLocation>
        <location evidence="7">Cytoplasm</location>
    </subcellularLocation>
</comment>
<evidence type="ECO:0000256" key="8">
    <source>
        <dbReference type="PIRSR" id="PIRSR000388-1"/>
    </source>
</evidence>
<dbReference type="GO" id="GO:0032259">
    <property type="term" value="P:methylation"/>
    <property type="evidence" value="ECO:0007669"/>
    <property type="project" value="UniProtKB-KW"/>
</dbReference>
<dbReference type="SUPFAM" id="SSF51621">
    <property type="entry name" value="Phosphoenolpyruvate/pyruvate domain"/>
    <property type="match status" value="1"/>
</dbReference>
<keyword evidence="5 7" id="KW-0808">Transferase</keyword>
<keyword evidence="7" id="KW-0963">Cytoplasm</keyword>
<dbReference type="PIRSF" id="PIRSF000388">
    <property type="entry name" value="Pantoate_hydroxy_MeTrfase"/>
    <property type="match status" value="1"/>
</dbReference>
<evidence type="ECO:0000313" key="12">
    <source>
        <dbReference type="Proteomes" id="UP000249818"/>
    </source>
</evidence>
<dbReference type="RefSeq" id="WP_122030405.1">
    <property type="nucleotide sequence ID" value="NZ_LS483254.1"/>
</dbReference>
<dbReference type="InterPro" id="IPR003700">
    <property type="entry name" value="Pantoate_hydroxy_MeTrfase"/>
</dbReference>
<feature type="binding site" evidence="7 9">
    <location>
        <position position="118"/>
    </location>
    <ligand>
        <name>3-methyl-2-oxobutanoate</name>
        <dbReference type="ChEBI" id="CHEBI:11851"/>
    </ligand>
</feature>
<name>A0A2X3KYX1_9BACT</name>
<dbReference type="PANTHER" id="PTHR20881">
    <property type="entry name" value="3-METHYL-2-OXOBUTANOATE HYDROXYMETHYLTRANSFERASE"/>
    <property type="match status" value="1"/>
</dbReference>
<evidence type="ECO:0000256" key="4">
    <source>
        <dbReference type="ARBA" id="ARBA00022655"/>
    </source>
</evidence>
<dbReference type="OrthoDB" id="9781789at2"/>
<dbReference type="CDD" id="cd06557">
    <property type="entry name" value="KPHMT-like"/>
    <property type="match status" value="1"/>
</dbReference>
<comment type="function">
    <text evidence="6 7">Catalyzes the reversible reaction in which hydroxymethyl group from 5,10-methylenetetrahydrofolate is transferred onto alpha-ketoisovalerate to form ketopantoate.</text>
</comment>
<reference evidence="12" key="1">
    <citation type="submission" date="2018-05" db="EMBL/GenBank/DDBJ databases">
        <authorList>
            <person name="Hao L."/>
        </authorList>
    </citation>
    <scope>NUCLEOTIDE SEQUENCE [LARGE SCALE GENOMIC DNA]</scope>
</reference>
<evidence type="ECO:0000256" key="1">
    <source>
        <dbReference type="ARBA" id="ARBA00005033"/>
    </source>
</evidence>
<keyword evidence="11" id="KW-0489">Methyltransferase</keyword>
<dbReference type="NCBIfam" id="NF001452">
    <property type="entry name" value="PRK00311.1"/>
    <property type="match status" value="1"/>
</dbReference>
<dbReference type="HAMAP" id="MF_00156">
    <property type="entry name" value="PanB"/>
    <property type="match status" value="1"/>
</dbReference>
<dbReference type="Pfam" id="PF02548">
    <property type="entry name" value="Pantoate_transf"/>
    <property type="match status" value="1"/>
</dbReference>
<dbReference type="Gene3D" id="3.20.20.60">
    <property type="entry name" value="Phosphoenolpyruvate-binding domains"/>
    <property type="match status" value="1"/>
</dbReference>
<comment type="cofactor">
    <cofactor evidence="7 10">
        <name>Mg(2+)</name>
        <dbReference type="ChEBI" id="CHEBI:18420"/>
    </cofactor>
    <text evidence="7 10">Binds 1 Mg(2+) ion per subunit.</text>
</comment>
<evidence type="ECO:0000256" key="7">
    <source>
        <dbReference type="HAMAP-Rule" id="MF_00156"/>
    </source>
</evidence>
<dbReference type="InterPro" id="IPR040442">
    <property type="entry name" value="Pyrv_kinase-like_dom_sf"/>
</dbReference>
<dbReference type="FunFam" id="3.20.20.60:FF:000003">
    <property type="entry name" value="3-methyl-2-oxobutanoate hydroxymethyltransferase"/>
    <property type="match status" value="1"/>
</dbReference>
<organism evidence="11 12">
    <name type="scientific">Candidatus Bipolaricaulis anaerobius</name>
    <dbReference type="NCBI Taxonomy" id="2026885"/>
    <lineage>
        <taxon>Bacteria</taxon>
        <taxon>Candidatus Bipolaricaulota</taxon>
        <taxon>Candidatus Bipolaricaulia</taxon>
        <taxon>Candidatus Bipolaricaulales</taxon>
        <taxon>Candidatus Bipolaricaulaceae</taxon>
        <taxon>Candidatus Bipolaricaulis</taxon>
    </lineage>
</organism>
<feature type="active site" description="Proton acceptor" evidence="7 8">
    <location>
        <position position="187"/>
    </location>
</feature>
<feature type="binding site" evidence="7 10">
    <location>
        <position position="88"/>
    </location>
    <ligand>
        <name>Mg(2+)</name>
        <dbReference type="ChEBI" id="CHEBI:18420"/>
    </ligand>
</feature>
<feature type="binding site" evidence="7 10">
    <location>
        <position position="49"/>
    </location>
    <ligand>
        <name>Mg(2+)</name>
        <dbReference type="ChEBI" id="CHEBI:18420"/>
    </ligand>
</feature>
<keyword evidence="7 10" id="KW-0479">Metal-binding</keyword>
<keyword evidence="12" id="KW-1185">Reference proteome</keyword>
<comment type="subunit">
    <text evidence="3 7">Homodecamer; pentamer of dimers.</text>
</comment>
<evidence type="ECO:0000256" key="2">
    <source>
        <dbReference type="ARBA" id="ARBA00008676"/>
    </source>
</evidence>